<evidence type="ECO:0000313" key="2">
    <source>
        <dbReference type="Proteomes" id="UP001054945"/>
    </source>
</evidence>
<dbReference type="AlphaFoldDB" id="A0AAV4VUA2"/>
<organism evidence="1 2">
    <name type="scientific">Caerostris extrusa</name>
    <name type="common">Bark spider</name>
    <name type="synonym">Caerostris bankana</name>
    <dbReference type="NCBI Taxonomy" id="172846"/>
    <lineage>
        <taxon>Eukaryota</taxon>
        <taxon>Metazoa</taxon>
        <taxon>Ecdysozoa</taxon>
        <taxon>Arthropoda</taxon>
        <taxon>Chelicerata</taxon>
        <taxon>Arachnida</taxon>
        <taxon>Araneae</taxon>
        <taxon>Araneomorphae</taxon>
        <taxon>Entelegynae</taxon>
        <taxon>Araneoidea</taxon>
        <taxon>Araneidae</taxon>
        <taxon>Caerostris</taxon>
    </lineage>
</organism>
<reference evidence="1 2" key="1">
    <citation type="submission" date="2021-06" db="EMBL/GenBank/DDBJ databases">
        <title>Caerostris extrusa draft genome.</title>
        <authorList>
            <person name="Kono N."/>
            <person name="Arakawa K."/>
        </authorList>
    </citation>
    <scope>NUCLEOTIDE SEQUENCE [LARGE SCALE GENOMIC DNA]</scope>
</reference>
<keyword evidence="2" id="KW-1185">Reference proteome</keyword>
<accession>A0AAV4VUA2</accession>
<dbReference type="Proteomes" id="UP001054945">
    <property type="component" value="Unassembled WGS sequence"/>
</dbReference>
<dbReference type="EMBL" id="BPLR01015098">
    <property type="protein sequence ID" value="GIY73558.1"/>
    <property type="molecule type" value="Genomic_DNA"/>
</dbReference>
<proteinExistence type="predicted"/>
<protein>
    <submittedName>
        <fullName evidence="1">Uncharacterized protein</fullName>
    </submittedName>
</protein>
<comment type="caution">
    <text evidence="1">The sequence shown here is derived from an EMBL/GenBank/DDBJ whole genome shotgun (WGS) entry which is preliminary data.</text>
</comment>
<name>A0AAV4VUA2_CAEEX</name>
<evidence type="ECO:0000313" key="1">
    <source>
        <dbReference type="EMBL" id="GIY73558.1"/>
    </source>
</evidence>
<sequence length="73" mass="8281">MKLNSKALKTRAFPVSRNGSEFQEGDYANQVATDLSCKERENRRSEWPLDVSLKCNEVVIACEATQTAFYTSF</sequence>
<gene>
    <name evidence="1" type="ORF">CEXT_30091</name>
</gene>